<dbReference type="Pfam" id="PF00084">
    <property type="entry name" value="Sushi"/>
    <property type="match status" value="1"/>
</dbReference>
<evidence type="ECO:0000313" key="9">
    <source>
        <dbReference type="Proteomes" id="UP000424527"/>
    </source>
</evidence>
<evidence type="ECO:0000259" key="7">
    <source>
        <dbReference type="PROSITE" id="PS50923"/>
    </source>
</evidence>
<dbReference type="SUPFAM" id="SSF57535">
    <property type="entry name" value="Complement control module/SCR domain"/>
    <property type="match status" value="1"/>
</dbReference>
<evidence type="ECO:0000256" key="2">
    <source>
        <dbReference type="ARBA" id="ARBA00022659"/>
    </source>
</evidence>
<feature type="domain" description="Sushi" evidence="7">
    <location>
        <begin position="143"/>
        <end position="202"/>
    </location>
</feature>
<keyword evidence="4 5" id="KW-1015">Disulfide bond</keyword>
<evidence type="ECO:0000313" key="8">
    <source>
        <dbReference type="EMBL" id="KAE8294631.1"/>
    </source>
</evidence>
<name>A0A6G0ITM6_LARCR</name>
<dbReference type="Gene3D" id="2.10.70.10">
    <property type="entry name" value="Complement Module, domain 1"/>
    <property type="match status" value="3"/>
</dbReference>
<evidence type="ECO:0000256" key="4">
    <source>
        <dbReference type="ARBA" id="ARBA00023157"/>
    </source>
</evidence>
<dbReference type="Proteomes" id="UP000424527">
    <property type="component" value="Unassembled WGS sequence"/>
</dbReference>
<dbReference type="PANTHER" id="PTHR45785:SF2">
    <property type="entry name" value="COMPLEMENT FACTOR H-RELATED"/>
    <property type="match status" value="1"/>
</dbReference>
<dbReference type="SMART" id="SM00032">
    <property type="entry name" value="CCP"/>
    <property type="match status" value="4"/>
</dbReference>
<protein>
    <recommendedName>
        <fullName evidence="7">Sushi domain-containing protein</fullName>
    </recommendedName>
</protein>
<keyword evidence="3" id="KW-0732">Signal</keyword>
<proteinExistence type="predicted"/>
<accession>A0A6G0ITM6</accession>
<comment type="subcellular location">
    <subcellularLocation>
        <location evidence="1">Virion</location>
    </subcellularLocation>
</comment>
<dbReference type="PROSITE" id="PS50923">
    <property type="entry name" value="SUSHI"/>
    <property type="match status" value="1"/>
</dbReference>
<feature type="region of interest" description="Disordered" evidence="6">
    <location>
        <begin position="252"/>
        <end position="273"/>
    </location>
</feature>
<evidence type="ECO:0000256" key="6">
    <source>
        <dbReference type="SAM" id="MobiDB-lite"/>
    </source>
</evidence>
<sequence length="273" mass="30034">MCSDNMQPKNVSDADPEEDFKSQYSYNEEVRYICKDRNAGEFTLKCGKQGWIGSPQCAETACTKPSISNGFVVGPINQTVFFACNEGYKLFTKGWWGAAKCDGTGGLYLTDALRKEVDNLTCQDGKWTSGGIPLNAVCRSIGTHCKAPRRVENAVVLSAPMKEYLSDSSVTYQCHDNYTMVGENTILCKNGTWEQKSIHCTEITCDRKNYPNAAIAGPDKDKYENKEEAVYDCIYGGQFTLTCGKTGWTGSDECSVPTEDSDAGPVGRPEKIQ</sequence>
<comment type="caution">
    <text evidence="5">Lacks conserved residue(s) required for the propagation of feature annotation.</text>
</comment>
<dbReference type="CDD" id="cd00033">
    <property type="entry name" value="CCP"/>
    <property type="match status" value="1"/>
</dbReference>
<gene>
    <name evidence="8" type="ORF">D5F01_LYC07589</name>
</gene>
<keyword evidence="2 5" id="KW-0768">Sushi</keyword>
<dbReference type="PANTHER" id="PTHR45785">
    <property type="entry name" value="COMPLEMENT FACTOR H-RELATED"/>
    <property type="match status" value="1"/>
</dbReference>
<dbReference type="EMBL" id="REGW02000007">
    <property type="protein sequence ID" value="KAE8294631.1"/>
    <property type="molecule type" value="Genomic_DNA"/>
</dbReference>
<evidence type="ECO:0000256" key="3">
    <source>
        <dbReference type="ARBA" id="ARBA00022729"/>
    </source>
</evidence>
<comment type="caution">
    <text evidence="8">The sequence shown here is derived from an EMBL/GenBank/DDBJ whole genome shotgun (WGS) entry which is preliminary data.</text>
</comment>
<dbReference type="AlphaFoldDB" id="A0A6G0ITM6"/>
<dbReference type="InterPro" id="IPR051503">
    <property type="entry name" value="ComplSys_Reg/VirEntry_Med"/>
</dbReference>
<evidence type="ECO:0000256" key="5">
    <source>
        <dbReference type="PROSITE-ProRule" id="PRU00302"/>
    </source>
</evidence>
<keyword evidence="9" id="KW-1185">Reference proteome</keyword>
<dbReference type="InterPro" id="IPR000436">
    <property type="entry name" value="Sushi_SCR_CCP_dom"/>
</dbReference>
<reference evidence="8 9" key="1">
    <citation type="submission" date="2019-07" db="EMBL/GenBank/DDBJ databases">
        <title>Chromosome genome assembly for large yellow croaker.</title>
        <authorList>
            <person name="Xiao S."/>
        </authorList>
    </citation>
    <scope>NUCLEOTIDE SEQUENCE [LARGE SCALE GENOMIC DNA]</scope>
    <source>
        <strain evidence="8">JMULYC20181020</strain>
        <tissue evidence="8">Muscle</tissue>
    </source>
</reference>
<organism evidence="8 9">
    <name type="scientific">Larimichthys crocea</name>
    <name type="common">Large yellow croaker</name>
    <name type="synonym">Pseudosciaena crocea</name>
    <dbReference type="NCBI Taxonomy" id="215358"/>
    <lineage>
        <taxon>Eukaryota</taxon>
        <taxon>Metazoa</taxon>
        <taxon>Chordata</taxon>
        <taxon>Craniata</taxon>
        <taxon>Vertebrata</taxon>
        <taxon>Euteleostomi</taxon>
        <taxon>Actinopterygii</taxon>
        <taxon>Neopterygii</taxon>
        <taxon>Teleostei</taxon>
        <taxon>Neoteleostei</taxon>
        <taxon>Acanthomorphata</taxon>
        <taxon>Eupercaria</taxon>
        <taxon>Sciaenidae</taxon>
        <taxon>Larimichthys</taxon>
    </lineage>
</organism>
<evidence type="ECO:0000256" key="1">
    <source>
        <dbReference type="ARBA" id="ARBA00004328"/>
    </source>
</evidence>
<feature type="disulfide bond" evidence="5">
    <location>
        <begin position="145"/>
        <end position="188"/>
    </location>
</feature>
<dbReference type="InterPro" id="IPR035976">
    <property type="entry name" value="Sushi/SCR/CCP_sf"/>
</dbReference>